<dbReference type="Pfam" id="PF00069">
    <property type="entry name" value="Pkinase"/>
    <property type="match status" value="1"/>
</dbReference>
<organism evidence="4 5">
    <name type="scientific">Nannocystis exedens</name>
    <dbReference type="NCBI Taxonomy" id="54"/>
    <lineage>
        <taxon>Bacteria</taxon>
        <taxon>Pseudomonadati</taxon>
        <taxon>Myxococcota</taxon>
        <taxon>Polyangia</taxon>
        <taxon>Nannocystales</taxon>
        <taxon>Nannocystaceae</taxon>
        <taxon>Nannocystis</taxon>
    </lineage>
</organism>
<dbReference type="PROSITE" id="PS50011">
    <property type="entry name" value="PROTEIN_KINASE_DOM"/>
    <property type="match status" value="1"/>
</dbReference>
<reference evidence="5" key="1">
    <citation type="submission" date="2016-10" db="EMBL/GenBank/DDBJ databases">
        <authorList>
            <person name="Varghese N."/>
            <person name="Submissions S."/>
        </authorList>
    </citation>
    <scope>NUCLEOTIDE SEQUENCE [LARGE SCALE GENOMIC DNA]</scope>
    <source>
        <strain evidence="5">ATCC 25963</strain>
    </source>
</reference>
<keyword evidence="4" id="KW-0723">Serine/threonine-protein kinase</keyword>
<dbReference type="GO" id="GO:0005524">
    <property type="term" value="F:ATP binding"/>
    <property type="evidence" value="ECO:0007669"/>
    <property type="project" value="UniProtKB-UniRule"/>
</dbReference>
<evidence type="ECO:0000313" key="5">
    <source>
        <dbReference type="Proteomes" id="UP000199400"/>
    </source>
</evidence>
<keyword evidence="1" id="KW-0547">Nucleotide-binding</keyword>
<sequence length="860" mass="91464">MTSDERSRGSHAPKFRRLAAVGHGGMADIYLAAARGVGGALKLLVLKDLRPALARDPEYRAMFQREAKIATLLSHPNVVQTYEVGSEDGRPFIAMEYLEGQPLHRILRRVYQPPPLPPGLPLAMHLRILAELLAGLHYVHELRDYDGRPLGLVHRDVSPHNVLVTYDGQIKLVDFGIARLEGDGDTEVGTFKGKAAYSSPEQVCGEHVDRRSDLFSVGVMLWEALARQRMWGGLDELTIARRLEEGDIPPLPAEAAASPALRALVASALAVDPAARPASAEVFREALELHLGKSAPSPRAIGITLADIFAADRASLRGLVEAQIRRARQVQDDLPVLDLSGPSGLADPGPGDLAHPDEPTRRDAPRAAEAPAEPSPPRDSGPHDATWSAVHPPLRRTPAVPRWLPWALGAAAAAVSASMVFTTGPEEHGDVDMSAEPAAVEPCARADKPVVELSGEIEHSARLTCDKVYRLRFSTFVRPGATLTIDPGTTIVGDRDTRGTLVVQPGAKLVAEGTRERPIVFTSEARPGSRRAGDWGGLIILGKAPTNLRDAEGRPTTGRVEGIADGGEYGGDDPEDSSGSLRFVRVEYSGTELGPNNEINGVTFAGVGRGTQVDHVQVRHTADDCFEFFGGTVDAKHLICQDPGDDGFDWDLGYTGRLQFLLLRDGAEALDTTAGLEGDNDPGGSRNTPRSAPTIFNATLCGRGHGAEHEHYGVLLRRGTAATIGNAVVVGFEAPLDVRDRDTAADLRGGLWLARNFAAPLAHAEAPGGALALADDDFGVDEAALLTAAGARVEDPDLPGCADPGGLNRYKPRAPLAAGAAAPPADGFFAAEARYAGAFRDEADDWDAGWAVWADAPEEV</sequence>
<dbReference type="AlphaFoldDB" id="A0A1I2BIK6"/>
<feature type="domain" description="Protein kinase" evidence="3">
    <location>
        <begin position="15"/>
        <end position="291"/>
    </location>
</feature>
<dbReference type="PANTHER" id="PTHR41339:SF1">
    <property type="entry name" value="SECRETED PROTEIN"/>
    <property type="match status" value="1"/>
</dbReference>
<keyword evidence="1" id="KW-0067">ATP-binding</keyword>
<dbReference type="PROSITE" id="PS00107">
    <property type="entry name" value="PROTEIN_KINASE_ATP"/>
    <property type="match status" value="1"/>
</dbReference>
<accession>A0A1I2BIK6</accession>
<dbReference type="SUPFAM" id="SSF56112">
    <property type="entry name" value="Protein kinase-like (PK-like)"/>
    <property type="match status" value="1"/>
</dbReference>
<feature type="region of interest" description="Disordered" evidence="2">
    <location>
        <begin position="549"/>
        <end position="578"/>
    </location>
</feature>
<keyword evidence="4" id="KW-0418">Kinase</keyword>
<dbReference type="RefSeq" id="WP_170135461.1">
    <property type="nucleotide sequence ID" value="NZ_FOMX01000015.1"/>
</dbReference>
<dbReference type="GO" id="GO:0004674">
    <property type="term" value="F:protein serine/threonine kinase activity"/>
    <property type="evidence" value="ECO:0007669"/>
    <property type="project" value="UniProtKB-KW"/>
</dbReference>
<gene>
    <name evidence="4" type="ORF">SAMN02745121_04691</name>
</gene>
<dbReference type="InterPro" id="IPR000719">
    <property type="entry name" value="Prot_kinase_dom"/>
</dbReference>
<evidence type="ECO:0000259" key="3">
    <source>
        <dbReference type="PROSITE" id="PS50011"/>
    </source>
</evidence>
<dbReference type="PROSITE" id="PS00109">
    <property type="entry name" value="PROTEIN_KINASE_TYR"/>
    <property type="match status" value="1"/>
</dbReference>
<evidence type="ECO:0000256" key="1">
    <source>
        <dbReference type="PROSITE-ProRule" id="PRU10141"/>
    </source>
</evidence>
<dbReference type="STRING" id="54.SAMN02745121_04691"/>
<evidence type="ECO:0000313" key="4">
    <source>
        <dbReference type="EMBL" id="SFE55767.1"/>
    </source>
</evidence>
<dbReference type="EMBL" id="FOMX01000015">
    <property type="protein sequence ID" value="SFE55767.1"/>
    <property type="molecule type" value="Genomic_DNA"/>
</dbReference>
<dbReference type="InterPro" id="IPR017441">
    <property type="entry name" value="Protein_kinase_ATP_BS"/>
</dbReference>
<feature type="binding site" evidence="1">
    <location>
        <position position="47"/>
    </location>
    <ligand>
        <name>ATP</name>
        <dbReference type="ChEBI" id="CHEBI:30616"/>
    </ligand>
</feature>
<feature type="region of interest" description="Disordered" evidence="2">
    <location>
        <begin position="673"/>
        <end position="692"/>
    </location>
</feature>
<dbReference type="Gene3D" id="1.10.510.10">
    <property type="entry name" value="Transferase(Phosphotransferase) domain 1"/>
    <property type="match status" value="1"/>
</dbReference>
<dbReference type="Proteomes" id="UP000199400">
    <property type="component" value="Unassembled WGS sequence"/>
</dbReference>
<dbReference type="InterPro" id="IPR008266">
    <property type="entry name" value="Tyr_kinase_AS"/>
</dbReference>
<proteinExistence type="predicted"/>
<feature type="region of interest" description="Disordered" evidence="2">
    <location>
        <begin position="335"/>
        <end position="391"/>
    </location>
</feature>
<dbReference type="InterPro" id="IPR011009">
    <property type="entry name" value="Kinase-like_dom_sf"/>
</dbReference>
<protein>
    <submittedName>
        <fullName evidence="4">Serine/threonine protein kinase</fullName>
    </submittedName>
</protein>
<evidence type="ECO:0000256" key="2">
    <source>
        <dbReference type="SAM" id="MobiDB-lite"/>
    </source>
</evidence>
<dbReference type="Gene3D" id="3.30.200.20">
    <property type="entry name" value="Phosphorylase Kinase, domain 1"/>
    <property type="match status" value="1"/>
</dbReference>
<feature type="compositionally biased region" description="Basic and acidic residues" evidence="2">
    <location>
        <begin position="354"/>
        <end position="366"/>
    </location>
</feature>
<keyword evidence="5" id="KW-1185">Reference proteome</keyword>
<dbReference type="PANTHER" id="PTHR41339">
    <property type="entry name" value="LIPL48"/>
    <property type="match status" value="1"/>
</dbReference>
<dbReference type="CDD" id="cd14014">
    <property type="entry name" value="STKc_PknB_like"/>
    <property type="match status" value="1"/>
</dbReference>
<keyword evidence="4" id="KW-0808">Transferase</keyword>
<name>A0A1I2BIK6_9BACT</name>